<dbReference type="PANTHER" id="PTHR38459:SF1">
    <property type="entry name" value="PROPHAGE BACTOPRENOL-LINKED GLUCOSE TRANSLOCASE HOMOLOG"/>
    <property type="match status" value="1"/>
</dbReference>
<evidence type="ECO:0000256" key="5">
    <source>
        <dbReference type="ARBA" id="ARBA00023136"/>
    </source>
</evidence>
<keyword evidence="3 6" id="KW-0812">Transmembrane</keyword>
<proteinExistence type="inferred from homology"/>
<dbReference type="AlphaFoldDB" id="A0A4U1BL98"/>
<comment type="similarity">
    <text evidence="2">Belongs to the GtrA family.</text>
</comment>
<comment type="subcellular location">
    <subcellularLocation>
        <location evidence="1">Membrane</location>
        <topology evidence="1">Multi-pass membrane protein</topology>
    </subcellularLocation>
</comment>
<sequence>MPTWIKFAIVGVSGFAVDITLFTALTAGLTLDYFVARALAFVAAASTTWIGNRLFTFAERQHGRASNQWRKALSAALMSALPNFAVFSLAMMWFELVYLGPQLSLVLGIGAGTVSNFALSHFWVFKDRAEERAQWT</sequence>
<feature type="transmembrane region" description="Helical" evidence="6">
    <location>
        <begin position="72"/>
        <end position="93"/>
    </location>
</feature>
<keyword evidence="5 6" id="KW-0472">Membrane</keyword>
<evidence type="ECO:0000256" key="2">
    <source>
        <dbReference type="ARBA" id="ARBA00009399"/>
    </source>
</evidence>
<dbReference type="InterPro" id="IPR007267">
    <property type="entry name" value="GtrA_DPMS_TM"/>
</dbReference>
<reference evidence="8 9" key="1">
    <citation type="submission" date="2019-04" db="EMBL/GenBank/DDBJ databases">
        <authorList>
            <person name="Hwang J.C."/>
        </authorList>
    </citation>
    <scope>NUCLEOTIDE SEQUENCE [LARGE SCALE GENOMIC DNA]</scope>
    <source>
        <strain evidence="8 9">IMCC35002</strain>
    </source>
</reference>
<feature type="transmembrane region" description="Helical" evidence="6">
    <location>
        <begin position="7"/>
        <end position="27"/>
    </location>
</feature>
<evidence type="ECO:0000256" key="6">
    <source>
        <dbReference type="SAM" id="Phobius"/>
    </source>
</evidence>
<dbReference type="OrthoDB" id="9795979at2"/>
<protein>
    <submittedName>
        <fullName evidence="8">GtrA family protein</fullName>
    </submittedName>
</protein>
<dbReference type="InterPro" id="IPR051401">
    <property type="entry name" value="GtrA_CellWall_Glycosyl"/>
</dbReference>
<feature type="transmembrane region" description="Helical" evidence="6">
    <location>
        <begin position="33"/>
        <end position="51"/>
    </location>
</feature>
<dbReference type="Proteomes" id="UP000305675">
    <property type="component" value="Unassembled WGS sequence"/>
</dbReference>
<feature type="transmembrane region" description="Helical" evidence="6">
    <location>
        <begin position="105"/>
        <end position="125"/>
    </location>
</feature>
<keyword evidence="4 6" id="KW-1133">Transmembrane helix</keyword>
<dbReference type="RefSeq" id="WP_136864549.1">
    <property type="nucleotide sequence ID" value="NZ_SWCJ01000015.1"/>
</dbReference>
<dbReference type="GO" id="GO:0005886">
    <property type="term" value="C:plasma membrane"/>
    <property type="evidence" value="ECO:0007669"/>
    <property type="project" value="TreeGrafter"/>
</dbReference>
<dbReference type="PANTHER" id="PTHR38459">
    <property type="entry name" value="PROPHAGE BACTOPRENOL-LINKED GLUCOSE TRANSLOCASE HOMOLOG"/>
    <property type="match status" value="1"/>
</dbReference>
<feature type="domain" description="GtrA/DPMS transmembrane" evidence="7">
    <location>
        <begin position="6"/>
        <end position="125"/>
    </location>
</feature>
<evidence type="ECO:0000259" key="7">
    <source>
        <dbReference type="Pfam" id="PF04138"/>
    </source>
</evidence>
<dbReference type="GO" id="GO:0000271">
    <property type="term" value="P:polysaccharide biosynthetic process"/>
    <property type="evidence" value="ECO:0007669"/>
    <property type="project" value="InterPro"/>
</dbReference>
<dbReference type="EMBL" id="SWCJ01000015">
    <property type="protein sequence ID" value="TKB52035.1"/>
    <property type="molecule type" value="Genomic_DNA"/>
</dbReference>
<comment type="caution">
    <text evidence="8">The sequence shown here is derived from an EMBL/GenBank/DDBJ whole genome shotgun (WGS) entry which is preliminary data.</text>
</comment>
<gene>
    <name evidence="8" type="ORF">FCL42_16590</name>
</gene>
<evidence type="ECO:0000313" key="8">
    <source>
        <dbReference type="EMBL" id="TKB52035.1"/>
    </source>
</evidence>
<dbReference type="Pfam" id="PF04138">
    <property type="entry name" value="GtrA_DPMS_TM"/>
    <property type="match status" value="1"/>
</dbReference>
<keyword evidence="9" id="KW-1185">Reference proteome</keyword>
<organism evidence="8 9">
    <name type="scientific">Ferrimonas aestuarii</name>
    <dbReference type="NCBI Taxonomy" id="2569539"/>
    <lineage>
        <taxon>Bacteria</taxon>
        <taxon>Pseudomonadati</taxon>
        <taxon>Pseudomonadota</taxon>
        <taxon>Gammaproteobacteria</taxon>
        <taxon>Alteromonadales</taxon>
        <taxon>Ferrimonadaceae</taxon>
        <taxon>Ferrimonas</taxon>
    </lineage>
</organism>
<evidence type="ECO:0000313" key="9">
    <source>
        <dbReference type="Proteomes" id="UP000305675"/>
    </source>
</evidence>
<name>A0A4U1BL98_9GAMM</name>
<evidence type="ECO:0000256" key="1">
    <source>
        <dbReference type="ARBA" id="ARBA00004141"/>
    </source>
</evidence>
<evidence type="ECO:0000256" key="4">
    <source>
        <dbReference type="ARBA" id="ARBA00022989"/>
    </source>
</evidence>
<accession>A0A4U1BL98</accession>
<evidence type="ECO:0000256" key="3">
    <source>
        <dbReference type="ARBA" id="ARBA00022692"/>
    </source>
</evidence>